<feature type="region of interest" description="Disordered" evidence="4">
    <location>
        <begin position="330"/>
        <end position="352"/>
    </location>
</feature>
<dbReference type="PANTHER" id="PTHR42749:SF1">
    <property type="entry name" value="CELL SHAPE-DETERMINING PROTEIN MREB"/>
    <property type="match status" value="1"/>
</dbReference>
<dbReference type="Gene3D" id="3.30.420.40">
    <property type="match status" value="2"/>
</dbReference>
<reference evidence="6" key="1">
    <citation type="journal article" date="2019" name="Int. J. Syst. Evol. Microbiol.">
        <title>The Global Catalogue of Microorganisms (GCM) 10K type strain sequencing project: providing services to taxonomists for standard genome sequencing and annotation.</title>
        <authorList>
            <consortium name="The Broad Institute Genomics Platform"/>
            <consortium name="The Broad Institute Genome Sequencing Center for Infectious Disease"/>
            <person name="Wu L."/>
            <person name="Ma J."/>
        </authorList>
    </citation>
    <scope>NUCLEOTIDE SEQUENCE [LARGE SCALE GENOMIC DNA]</scope>
    <source>
        <strain evidence="6">JCM 16026</strain>
    </source>
</reference>
<comment type="caution">
    <text evidence="5">The sequence shown here is derived from an EMBL/GenBank/DDBJ whole genome shotgun (WGS) entry which is preliminary data.</text>
</comment>
<organism evidence="5 6">
    <name type="scientific">Agrococcus versicolor</name>
    <dbReference type="NCBI Taxonomy" id="501482"/>
    <lineage>
        <taxon>Bacteria</taxon>
        <taxon>Bacillati</taxon>
        <taxon>Actinomycetota</taxon>
        <taxon>Actinomycetes</taxon>
        <taxon>Micrococcales</taxon>
        <taxon>Microbacteriaceae</taxon>
        <taxon>Agrococcus</taxon>
    </lineage>
</organism>
<dbReference type="EMBL" id="BAAAQT010000005">
    <property type="protein sequence ID" value="GAA2172387.1"/>
    <property type="molecule type" value="Genomic_DNA"/>
</dbReference>
<evidence type="ECO:0000256" key="3">
    <source>
        <dbReference type="ARBA" id="ARBA00023186"/>
    </source>
</evidence>
<accession>A0ABP5MCR4</accession>
<dbReference type="SUPFAM" id="SSF53067">
    <property type="entry name" value="Actin-like ATPase domain"/>
    <property type="match status" value="1"/>
</dbReference>
<dbReference type="PANTHER" id="PTHR42749">
    <property type="entry name" value="CELL SHAPE-DETERMINING PROTEIN MREB"/>
    <property type="match status" value="1"/>
</dbReference>
<proteinExistence type="predicted"/>
<keyword evidence="3" id="KW-0143">Chaperone</keyword>
<evidence type="ECO:0000256" key="1">
    <source>
        <dbReference type="ARBA" id="ARBA00022741"/>
    </source>
</evidence>
<sequence>MVGMEVGATTVRRSDASPTPIEAETAPLDLLHRVAVDEPFVRLDGDRPELEPVAAVYAAVVEEALEGLATSAEDPIALAVPGWWPPNARSRVARALEARGVVAVLVNDAEAAVAQATAEGVRLPSTVAVLSLRSMQTSVVVVRDCRTRPTALLSPAPVLEEGGHLLDVAVLQHVLRGLDDLDEGIDREAPALVAAARDALTRCRAAREALSTSVAQSLHSEPFGTTRRIRLLRSELEELSSDWTDAVVGLVRTALEQTPDDVDTVLLTGGLASMPAVSQRLSADLGVEAIVPADPQRTAVHGAPLVLAALLRDARVPRWQRLARSVRTLGRAGARRDAGRRSSQDTTDSAQP</sequence>
<evidence type="ECO:0008006" key="7">
    <source>
        <dbReference type="Google" id="ProtNLM"/>
    </source>
</evidence>
<feature type="compositionally biased region" description="Basic and acidic residues" evidence="4">
    <location>
        <begin position="334"/>
        <end position="343"/>
    </location>
</feature>
<name>A0ABP5MCR4_9MICO</name>
<evidence type="ECO:0000313" key="6">
    <source>
        <dbReference type="Proteomes" id="UP001501599"/>
    </source>
</evidence>
<dbReference type="Proteomes" id="UP001501599">
    <property type="component" value="Unassembled WGS sequence"/>
</dbReference>
<keyword evidence="2" id="KW-0067">ATP-binding</keyword>
<keyword evidence="1" id="KW-0547">Nucleotide-binding</keyword>
<dbReference type="Pfam" id="PF00012">
    <property type="entry name" value="HSP70"/>
    <property type="match status" value="1"/>
</dbReference>
<gene>
    <name evidence="5" type="ORF">GCM10009846_10120</name>
</gene>
<evidence type="ECO:0000256" key="2">
    <source>
        <dbReference type="ARBA" id="ARBA00022840"/>
    </source>
</evidence>
<evidence type="ECO:0000256" key="4">
    <source>
        <dbReference type="SAM" id="MobiDB-lite"/>
    </source>
</evidence>
<dbReference type="InterPro" id="IPR043129">
    <property type="entry name" value="ATPase_NBD"/>
</dbReference>
<feature type="region of interest" description="Disordered" evidence="4">
    <location>
        <begin position="1"/>
        <end position="20"/>
    </location>
</feature>
<keyword evidence="6" id="KW-1185">Reference proteome</keyword>
<dbReference type="Gene3D" id="3.90.640.10">
    <property type="entry name" value="Actin, Chain A, domain 4"/>
    <property type="match status" value="1"/>
</dbReference>
<evidence type="ECO:0000313" key="5">
    <source>
        <dbReference type="EMBL" id="GAA2172387.1"/>
    </source>
</evidence>
<dbReference type="InterPro" id="IPR013126">
    <property type="entry name" value="Hsp_70_fam"/>
</dbReference>
<protein>
    <recommendedName>
        <fullName evidence="7">Hsp70 family protein</fullName>
    </recommendedName>
</protein>